<sequence length="84" mass="10103">MYNHVDKDQKPGNQTLQTQREYLDYQGMSMTKRMTNKEVEAKMVCRVQPAEKKREASWLARRASRSRLSIRGYPERRRLFCAYE</sequence>
<name>A0A2U1LNT0_ARTAN</name>
<proteinExistence type="predicted"/>
<gene>
    <name evidence="1" type="ORF">CTI12_AA470070</name>
</gene>
<dbReference type="Proteomes" id="UP000245207">
    <property type="component" value="Unassembled WGS sequence"/>
</dbReference>
<comment type="caution">
    <text evidence="1">The sequence shown here is derived from an EMBL/GenBank/DDBJ whole genome shotgun (WGS) entry which is preliminary data.</text>
</comment>
<dbReference type="EMBL" id="PKPP01008455">
    <property type="protein sequence ID" value="PWA50650.1"/>
    <property type="molecule type" value="Genomic_DNA"/>
</dbReference>
<protein>
    <submittedName>
        <fullName evidence="1">Uncharacterized protein</fullName>
    </submittedName>
</protein>
<evidence type="ECO:0000313" key="2">
    <source>
        <dbReference type="Proteomes" id="UP000245207"/>
    </source>
</evidence>
<keyword evidence="2" id="KW-1185">Reference proteome</keyword>
<reference evidence="1 2" key="1">
    <citation type="journal article" date="2018" name="Mol. Plant">
        <title>The genome of Artemisia annua provides insight into the evolution of Asteraceae family and artemisinin biosynthesis.</title>
        <authorList>
            <person name="Shen Q."/>
            <person name="Zhang L."/>
            <person name="Liao Z."/>
            <person name="Wang S."/>
            <person name="Yan T."/>
            <person name="Shi P."/>
            <person name="Liu M."/>
            <person name="Fu X."/>
            <person name="Pan Q."/>
            <person name="Wang Y."/>
            <person name="Lv Z."/>
            <person name="Lu X."/>
            <person name="Zhang F."/>
            <person name="Jiang W."/>
            <person name="Ma Y."/>
            <person name="Chen M."/>
            <person name="Hao X."/>
            <person name="Li L."/>
            <person name="Tang Y."/>
            <person name="Lv G."/>
            <person name="Zhou Y."/>
            <person name="Sun X."/>
            <person name="Brodelius P.E."/>
            <person name="Rose J.K.C."/>
            <person name="Tang K."/>
        </authorList>
    </citation>
    <scope>NUCLEOTIDE SEQUENCE [LARGE SCALE GENOMIC DNA]</scope>
    <source>
        <strain evidence="2">cv. Huhao1</strain>
        <tissue evidence="1">Leaf</tissue>
    </source>
</reference>
<evidence type="ECO:0000313" key="1">
    <source>
        <dbReference type="EMBL" id="PWA50650.1"/>
    </source>
</evidence>
<organism evidence="1 2">
    <name type="scientific">Artemisia annua</name>
    <name type="common">Sweet wormwood</name>
    <dbReference type="NCBI Taxonomy" id="35608"/>
    <lineage>
        <taxon>Eukaryota</taxon>
        <taxon>Viridiplantae</taxon>
        <taxon>Streptophyta</taxon>
        <taxon>Embryophyta</taxon>
        <taxon>Tracheophyta</taxon>
        <taxon>Spermatophyta</taxon>
        <taxon>Magnoliopsida</taxon>
        <taxon>eudicotyledons</taxon>
        <taxon>Gunneridae</taxon>
        <taxon>Pentapetalae</taxon>
        <taxon>asterids</taxon>
        <taxon>campanulids</taxon>
        <taxon>Asterales</taxon>
        <taxon>Asteraceae</taxon>
        <taxon>Asteroideae</taxon>
        <taxon>Anthemideae</taxon>
        <taxon>Artemisiinae</taxon>
        <taxon>Artemisia</taxon>
    </lineage>
</organism>
<accession>A0A2U1LNT0</accession>
<dbReference type="AlphaFoldDB" id="A0A2U1LNT0"/>